<dbReference type="PANTHER" id="PTHR43390">
    <property type="entry name" value="SIGNAL PEPTIDASE I"/>
    <property type="match status" value="1"/>
</dbReference>
<evidence type="ECO:0000313" key="8">
    <source>
        <dbReference type="EMBL" id="GAA4316067.1"/>
    </source>
</evidence>
<feature type="domain" description="Peptidase S26" evidence="7">
    <location>
        <begin position="337"/>
        <end position="374"/>
    </location>
</feature>
<keyword evidence="6" id="KW-0645">Protease</keyword>
<dbReference type="RefSeq" id="WP_344980350.1">
    <property type="nucleotide sequence ID" value="NZ_BAABFN010000007.1"/>
</dbReference>
<evidence type="ECO:0000256" key="3">
    <source>
        <dbReference type="ARBA" id="ARBA00013208"/>
    </source>
</evidence>
<keyword evidence="6" id="KW-1133">Transmembrane helix</keyword>
<dbReference type="PROSITE" id="PS00761">
    <property type="entry name" value="SPASE_I_3"/>
    <property type="match status" value="1"/>
</dbReference>
<evidence type="ECO:0000256" key="4">
    <source>
        <dbReference type="ARBA" id="ARBA00019232"/>
    </source>
</evidence>
<comment type="subcellular location">
    <subcellularLocation>
        <location evidence="6">Membrane</location>
        <topology evidence="6">Single-pass type II membrane protein</topology>
    </subcellularLocation>
</comment>
<dbReference type="EC" id="3.4.21.89" evidence="3 6"/>
<keyword evidence="6" id="KW-0472">Membrane</keyword>
<dbReference type="Proteomes" id="UP001501207">
    <property type="component" value="Unassembled WGS sequence"/>
</dbReference>
<dbReference type="InterPro" id="IPR019758">
    <property type="entry name" value="Pept_S26A_signal_pept_1_CS"/>
</dbReference>
<evidence type="ECO:0000259" key="7">
    <source>
        <dbReference type="Pfam" id="PF10502"/>
    </source>
</evidence>
<evidence type="ECO:0000256" key="2">
    <source>
        <dbReference type="ARBA" id="ARBA00009370"/>
    </source>
</evidence>
<dbReference type="NCBIfam" id="TIGR02227">
    <property type="entry name" value="sigpep_I_bact"/>
    <property type="match status" value="1"/>
</dbReference>
<accession>A0ABP8G2P4</accession>
<dbReference type="InterPro" id="IPR019533">
    <property type="entry name" value="Peptidase_S26"/>
</dbReference>
<proteinExistence type="inferred from homology"/>
<feature type="transmembrane region" description="Helical" evidence="6">
    <location>
        <begin position="27"/>
        <end position="48"/>
    </location>
</feature>
<evidence type="ECO:0000256" key="5">
    <source>
        <dbReference type="ARBA" id="ARBA00022801"/>
    </source>
</evidence>
<gene>
    <name evidence="8" type="ORF">GCM10023143_27770</name>
</gene>
<evidence type="ECO:0000256" key="6">
    <source>
        <dbReference type="RuleBase" id="RU362042"/>
    </source>
</evidence>
<dbReference type="PRINTS" id="PR00727">
    <property type="entry name" value="LEADERPTASE"/>
</dbReference>
<dbReference type="SUPFAM" id="SSF51306">
    <property type="entry name" value="LexA/Signal peptidase"/>
    <property type="match status" value="1"/>
</dbReference>
<dbReference type="InterPro" id="IPR000223">
    <property type="entry name" value="Pept_S26A_signal_pept_1"/>
</dbReference>
<evidence type="ECO:0000256" key="1">
    <source>
        <dbReference type="ARBA" id="ARBA00000677"/>
    </source>
</evidence>
<organism evidence="8 9">
    <name type="scientific">Compostibacter hankyongensis</name>
    <dbReference type="NCBI Taxonomy" id="1007089"/>
    <lineage>
        <taxon>Bacteria</taxon>
        <taxon>Pseudomonadati</taxon>
        <taxon>Bacteroidota</taxon>
        <taxon>Chitinophagia</taxon>
        <taxon>Chitinophagales</taxon>
        <taxon>Chitinophagaceae</taxon>
        <taxon>Compostibacter</taxon>
    </lineage>
</organism>
<dbReference type="Pfam" id="PF10502">
    <property type="entry name" value="Peptidase_S26"/>
    <property type="match status" value="2"/>
</dbReference>
<dbReference type="PANTHER" id="PTHR43390:SF1">
    <property type="entry name" value="CHLOROPLAST PROCESSING PEPTIDASE"/>
    <property type="match status" value="1"/>
</dbReference>
<dbReference type="EMBL" id="BAABFN010000007">
    <property type="protein sequence ID" value="GAA4316067.1"/>
    <property type="molecule type" value="Genomic_DNA"/>
</dbReference>
<dbReference type="CDD" id="cd06530">
    <property type="entry name" value="S26_SPase_I"/>
    <property type="match status" value="2"/>
</dbReference>
<reference evidence="9" key="1">
    <citation type="journal article" date="2019" name="Int. J. Syst. Evol. Microbiol.">
        <title>The Global Catalogue of Microorganisms (GCM) 10K type strain sequencing project: providing services to taxonomists for standard genome sequencing and annotation.</title>
        <authorList>
            <consortium name="The Broad Institute Genomics Platform"/>
            <consortium name="The Broad Institute Genome Sequencing Center for Infectious Disease"/>
            <person name="Wu L."/>
            <person name="Ma J."/>
        </authorList>
    </citation>
    <scope>NUCLEOTIDE SEQUENCE [LARGE SCALE GENOMIC DNA]</scope>
    <source>
        <strain evidence="9">JCM 17664</strain>
    </source>
</reference>
<sequence length="391" mass="44557">MIFNRTKKEKKTAGRRKKSPLREWTEALVFALLVAGPIRIFGFGLYHIPSASMEHTLMTGDYIFVDKWSYGARIPMTPLSVPFVQNSIFGLRSFSTLISLPYLRTPAAGEIRRNDVVVFNFPAGDTVIDRPEYGSEITYYQVMRELGREETWKKFGQDIVVRPVDKEENFVKRCVGLPGDTLQLTDNNLYINGRLSALPAEAEGNYRVQTNGTPFNGERLKELGIATPGQYAADTYVFSLTPGQLKTLRSFTNVVDISRMERASSGELFPHDPQHFSWSNGNYGPVYIPRKGATVRLDSASVSLYKRIITTYEGNKLTVSGNRILINGKETDHYTFRKNYYWMMGDNRDNSLDSRYWGFVPEDHIVGKPRFVYFSKGDDGIRWNHLFSGIN</sequence>
<keyword evidence="9" id="KW-1185">Reference proteome</keyword>
<dbReference type="Gene3D" id="2.10.109.10">
    <property type="entry name" value="Umud Fragment, subunit A"/>
    <property type="match status" value="2"/>
</dbReference>
<keyword evidence="5 6" id="KW-0378">Hydrolase</keyword>
<protein>
    <recommendedName>
        <fullName evidence="4 6">Signal peptidase I</fullName>
        <ecNumber evidence="3 6">3.4.21.89</ecNumber>
    </recommendedName>
</protein>
<dbReference type="InterPro" id="IPR036286">
    <property type="entry name" value="LexA/Signal_pep-like_sf"/>
</dbReference>
<comment type="catalytic activity">
    <reaction evidence="1 6">
        <text>Cleavage of hydrophobic, N-terminal signal or leader sequences from secreted and periplasmic proteins.</text>
        <dbReference type="EC" id="3.4.21.89"/>
    </reaction>
</comment>
<evidence type="ECO:0000313" key="9">
    <source>
        <dbReference type="Proteomes" id="UP001501207"/>
    </source>
</evidence>
<name>A0ABP8G2P4_9BACT</name>
<comment type="similarity">
    <text evidence="2 6">Belongs to the peptidase S26 family.</text>
</comment>
<keyword evidence="6" id="KW-0812">Transmembrane</keyword>
<feature type="domain" description="Peptidase S26" evidence="7">
    <location>
        <begin position="22"/>
        <end position="208"/>
    </location>
</feature>
<comment type="caution">
    <text evidence="8">The sequence shown here is derived from an EMBL/GenBank/DDBJ whole genome shotgun (WGS) entry which is preliminary data.</text>
</comment>